<name>A0AA85JAW8_TRIRE</name>
<sequence>MSSQTGPNNFYNSNHEVTEKNNKTCENTGVHFYGLYGKVAFCEASPKKVTLE</sequence>
<organism evidence="1 2">
    <name type="scientific">Trichobilharzia regenti</name>
    <name type="common">Nasal bird schistosome</name>
    <dbReference type="NCBI Taxonomy" id="157069"/>
    <lineage>
        <taxon>Eukaryota</taxon>
        <taxon>Metazoa</taxon>
        <taxon>Spiralia</taxon>
        <taxon>Lophotrochozoa</taxon>
        <taxon>Platyhelminthes</taxon>
        <taxon>Trematoda</taxon>
        <taxon>Digenea</taxon>
        <taxon>Strigeidida</taxon>
        <taxon>Schistosomatoidea</taxon>
        <taxon>Schistosomatidae</taxon>
        <taxon>Trichobilharzia</taxon>
    </lineage>
</organism>
<keyword evidence="1" id="KW-1185">Reference proteome</keyword>
<accession>A0AA85JAW8</accession>
<evidence type="ECO:0000313" key="2">
    <source>
        <dbReference type="WBParaSite" id="TREG1_142210.1"/>
    </source>
</evidence>
<proteinExistence type="predicted"/>
<reference evidence="1" key="1">
    <citation type="submission" date="2022-06" db="EMBL/GenBank/DDBJ databases">
        <authorList>
            <person name="Berger JAMES D."/>
            <person name="Berger JAMES D."/>
        </authorList>
    </citation>
    <scope>NUCLEOTIDE SEQUENCE [LARGE SCALE GENOMIC DNA]</scope>
</reference>
<dbReference type="AlphaFoldDB" id="A0AA85JAW8"/>
<dbReference type="WBParaSite" id="TREG1_142210.1">
    <property type="protein sequence ID" value="TREG1_142210.1"/>
    <property type="gene ID" value="TREG1_142210"/>
</dbReference>
<dbReference type="Proteomes" id="UP000050795">
    <property type="component" value="Unassembled WGS sequence"/>
</dbReference>
<protein>
    <submittedName>
        <fullName evidence="2">Uncharacterized protein</fullName>
    </submittedName>
</protein>
<evidence type="ECO:0000313" key="1">
    <source>
        <dbReference type="Proteomes" id="UP000050795"/>
    </source>
</evidence>
<reference evidence="2" key="2">
    <citation type="submission" date="2023-11" db="UniProtKB">
        <authorList>
            <consortium name="WormBaseParasite"/>
        </authorList>
    </citation>
    <scope>IDENTIFICATION</scope>
</reference>